<evidence type="ECO:0000256" key="1">
    <source>
        <dbReference type="SAM" id="MobiDB-lite"/>
    </source>
</evidence>
<feature type="compositionally biased region" description="Polar residues" evidence="1">
    <location>
        <begin position="156"/>
        <end position="166"/>
    </location>
</feature>
<dbReference type="RefSeq" id="XP_025424206.1">
    <property type="nucleotide sequence ID" value="XM_025568421.1"/>
</dbReference>
<evidence type="ECO:0000313" key="4">
    <source>
        <dbReference type="Proteomes" id="UP000694846"/>
    </source>
</evidence>
<dbReference type="SMART" id="SM00595">
    <property type="entry name" value="MADF"/>
    <property type="match status" value="1"/>
</dbReference>
<dbReference type="InterPro" id="IPR039353">
    <property type="entry name" value="TF_Adf1"/>
</dbReference>
<evidence type="ECO:0000313" key="5">
    <source>
        <dbReference type="RefSeq" id="XP_025424206.1"/>
    </source>
</evidence>
<accession>A0A2S2R7C2</accession>
<reference evidence="5" key="2">
    <citation type="submission" date="2025-04" db="UniProtKB">
        <authorList>
            <consortium name="RefSeq"/>
        </authorList>
    </citation>
    <scope>IDENTIFICATION</scope>
    <source>
        <tissue evidence="5">Whole body</tissue>
    </source>
</reference>
<dbReference type="PANTHER" id="PTHR12243">
    <property type="entry name" value="MADF DOMAIN TRANSCRIPTION FACTOR"/>
    <property type="match status" value="1"/>
</dbReference>
<dbReference type="AlphaFoldDB" id="A0A2S2R7C2"/>
<name>A0A2S2R7C2_9HEMI</name>
<feature type="region of interest" description="Disordered" evidence="1">
    <location>
        <begin position="156"/>
        <end position="183"/>
    </location>
</feature>
<dbReference type="PROSITE" id="PS51029">
    <property type="entry name" value="MADF"/>
    <property type="match status" value="1"/>
</dbReference>
<dbReference type="OrthoDB" id="6624970at2759"/>
<reference evidence="3" key="1">
    <citation type="submission" date="2018-04" db="EMBL/GenBank/DDBJ databases">
        <title>Transcriptome assembly of Sipha flava.</title>
        <authorList>
            <person name="Scully E.D."/>
            <person name="Geib S.M."/>
            <person name="Palmer N.A."/>
            <person name="Koch K."/>
            <person name="Bradshaw J."/>
            <person name="Heng-Moss T."/>
            <person name="Sarath G."/>
        </authorList>
    </citation>
    <scope>NUCLEOTIDE SEQUENCE</scope>
</reference>
<organism evidence="3">
    <name type="scientific">Sipha flava</name>
    <name type="common">yellow sugarcane aphid</name>
    <dbReference type="NCBI Taxonomy" id="143950"/>
    <lineage>
        <taxon>Eukaryota</taxon>
        <taxon>Metazoa</taxon>
        <taxon>Ecdysozoa</taxon>
        <taxon>Arthropoda</taxon>
        <taxon>Hexapoda</taxon>
        <taxon>Insecta</taxon>
        <taxon>Pterygota</taxon>
        <taxon>Neoptera</taxon>
        <taxon>Paraneoptera</taxon>
        <taxon>Hemiptera</taxon>
        <taxon>Sternorrhyncha</taxon>
        <taxon>Aphidomorpha</taxon>
        <taxon>Aphidoidea</taxon>
        <taxon>Aphididae</taxon>
        <taxon>Sipha</taxon>
    </lineage>
</organism>
<evidence type="ECO:0000313" key="3">
    <source>
        <dbReference type="EMBL" id="MBY85858.1"/>
    </source>
</evidence>
<dbReference type="Proteomes" id="UP000694846">
    <property type="component" value="Unplaced"/>
</dbReference>
<dbReference type="InterPro" id="IPR006578">
    <property type="entry name" value="MADF-dom"/>
</dbReference>
<dbReference type="Pfam" id="PF10545">
    <property type="entry name" value="MADF_DNA_bdg"/>
    <property type="match status" value="1"/>
</dbReference>
<evidence type="ECO:0000259" key="2">
    <source>
        <dbReference type="PROSITE" id="PS51029"/>
    </source>
</evidence>
<gene>
    <name evidence="5" type="primary">LOC112693382</name>
    <name evidence="3" type="ORF">g.136214</name>
</gene>
<dbReference type="GeneID" id="112693382"/>
<dbReference type="EMBL" id="GGMS01016655">
    <property type="protein sequence ID" value="MBY85858.1"/>
    <property type="molecule type" value="Transcribed_RNA"/>
</dbReference>
<sequence length="288" mass="33246">MCDWSNELTLKFLELYKNEPVVWDPTHSCHKDRKKNNDAWVRLSGKLDCSVTDLKKKKDSIMATFRSHLRKKRASIKSGATDIYKPVWFAFEYMESFLAPVYKCHRTTLNTRDTSFVTDGQSHREEISSVYDEENQSVVTVDRPNTTKKITENTSSAVLGQPNLTPSRPKPTIQRHDSPPELQETGNQIKEAFKMLINVITKRTSDKEDDEYDLFGKMLAKKIRKLPEHEREVFMYEIEGLYFNKLRNVNSARSNNSSSKILDHPQLKKFSTSSCQKKPPPSISSCSE</sequence>
<feature type="domain" description="MADF" evidence="2">
    <location>
        <begin position="11"/>
        <end position="102"/>
    </location>
</feature>
<keyword evidence="4" id="KW-1185">Reference proteome</keyword>
<protein>
    <submittedName>
        <fullName evidence="5">Uncharacterized protein LOC112693382 isoform X1</fullName>
    </submittedName>
</protein>
<dbReference type="PANTHER" id="PTHR12243:SF67">
    <property type="entry name" value="COREPRESSOR OF PANGOLIN, ISOFORM A-RELATED"/>
    <property type="match status" value="1"/>
</dbReference>
<feature type="region of interest" description="Disordered" evidence="1">
    <location>
        <begin position="253"/>
        <end position="288"/>
    </location>
</feature>
<proteinExistence type="predicted"/>